<dbReference type="OrthoDB" id="4476201at2759"/>
<feature type="transmembrane region" description="Helical" evidence="6">
    <location>
        <begin position="244"/>
        <end position="261"/>
    </location>
</feature>
<dbReference type="EMBL" id="SWFS01000033">
    <property type="protein sequence ID" value="KAA8917467.1"/>
    <property type="molecule type" value="Genomic_DNA"/>
</dbReference>
<dbReference type="InterPro" id="IPR002293">
    <property type="entry name" value="AA/rel_permease1"/>
</dbReference>
<dbReference type="Proteomes" id="UP000761534">
    <property type="component" value="Unassembled WGS sequence"/>
</dbReference>
<protein>
    <recommendedName>
        <fullName evidence="9">Amino acid permease/ SLC12A domain-containing protein</fullName>
    </recommendedName>
</protein>
<organism evidence="7 8">
    <name type="scientific">Trichomonascus ciferrii</name>
    <dbReference type="NCBI Taxonomy" id="44093"/>
    <lineage>
        <taxon>Eukaryota</taxon>
        <taxon>Fungi</taxon>
        <taxon>Dikarya</taxon>
        <taxon>Ascomycota</taxon>
        <taxon>Saccharomycotina</taxon>
        <taxon>Dipodascomycetes</taxon>
        <taxon>Dipodascales</taxon>
        <taxon>Trichomonascaceae</taxon>
        <taxon>Trichomonascus</taxon>
        <taxon>Trichomonascus ciferrii complex</taxon>
    </lineage>
</organism>
<dbReference type="PIRSF" id="PIRSF006060">
    <property type="entry name" value="AA_transporter"/>
    <property type="match status" value="1"/>
</dbReference>
<dbReference type="PANTHER" id="PTHR45649">
    <property type="entry name" value="AMINO-ACID PERMEASE BAT1"/>
    <property type="match status" value="1"/>
</dbReference>
<feature type="transmembrane region" description="Helical" evidence="6">
    <location>
        <begin position="386"/>
        <end position="403"/>
    </location>
</feature>
<feature type="transmembrane region" description="Helical" evidence="6">
    <location>
        <begin position="452"/>
        <end position="470"/>
    </location>
</feature>
<keyword evidence="4 6" id="KW-1133">Transmembrane helix</keyword>
<dbReference type="GO" id="GO:0016020">
    <property type="term" value="C:membrane"/>
    <property type="evidence" value="ECO:0007669"/>
    <property type="project" value="UniProtKB-SubCell"/>
</dbReference>
<evidence type="ECO:0000313" key="7">
    <source>
        <dbReference type="EMBL" id="KAA8917467.1"/>
    </source>
</evidence>
<dbReference type="Gene3D" id="1.20.1740.10">
    <property type="entry name" value="Amino acid/polyamine transporter I"/>
    <property type="match status" value="1"/>
</dbReference>
<comment type="caution">
    <text evidence="7">The sequence shown here is derived from an EMBL/GenBank/DDBJ whole genome shotgun (WGS) entry which is preliminary data.</text>
</comment>
<dbReference type="VEuPathDB" id="FungiDB:TRICI_000377"/>
<evidence type="ECO:0000256" key="4">
    <source>
        <dbReference type="ARBA" id="ARBA00022989"/>
    </source>
</evidence>
<feature type="transmembrane region" description="Helical" evidence="6">
    <location>
        <begin position="43"/>
        <end position="62"/>
    </location>
</feature>
<reference evidence="7" key="1">
    <citation type="journal article" date="2019" name="G3 (Bethesda)">
        <title>Genome Assemblies of Two Rare Opportunistic Yeast Pathogens: Diutina rugosa (syn. Candida rugosa) and Trichomonascus ciferrii (syn. Candida ciferrii).</title>
        <authorList>
            <person name="Mixao V."/>
            <person name="Saus E."/>
            <person name="Hansen A.P."/>
            <person name="Lass-Florl C."/>
            <person name="Gabaldon T."/>
        </authorList>
    </citation>
    <scope>NUCLEOTIDE SEQUENCE</scope>
    <source>
        <strain evidence="7">CBS 4856</strain>
    </source>
</reference>
<keyword evidence="3 6" id="KW-0812">Transmembrane</keyword>
<keyword evidence="5 6" id="KW-0472">Membrane</keyword>
<feature type="transmembrane region" description="Helical" evidence="6">
    <location>
        <begin position="108"/>
        <end position="125"/>
    </location>
</feature>
<proteinExistence type="predicted"/>
<gene>
    <name evidence="7" type="ORF">TRICI_000377</name>
</gene>
<evidence type="ECO:0000256" key="6">
    <source>
        <dbReference type="SAM" id="Phobius"/>
    </source>
</evidence>
<comment type="subcellular location">
    <subcellularLocation>
        <location evidence="1">Membrane</location>
        <topology evidence="1">Multi-pass membrane protein</topology>
    </subcellularLocation>
</comment>
<keyword evidence="2" id="KW-0813">Transport</keyword>
<sequence length="529" mass="57728">MNGVKETVDVELASVGSLNKQVLSKDEEELNALGYRQDLKREFGFWATFSISFALLALLPSVASTLDYCMGYAGTAGMSWGWVLSMIGVQAVACSMAELCSAMPTSGGLYYASAVLAPAGWGPLVSWITGWSNWICLVTSSPAIDYALANMMLSLKRVKDPAYHPQHYQVFLLTTGLMIVQSVISSLPTKALGRFNLAGTWFNGTAAIVALIVILAANNREGPKFNPTNEVWGDLRNTTEWPDGVAILMSFMGIIWAMSGYDAPFHLSEETSNSNMNSPRAIVWTSIVGGVFGWALQLTIAYTCTNVEDIIDSSLGQPFVTYLQQVLSDELVFFITALTIVSAFFAGQASMISASRVVYAYSRDGCFPISRFWARVNKYTQTPVNAVWFNTVIGVASLLLLFAGDIAIGAIFSVGAIGGYTAFTLPVAMKVIFARDSFRPGPWNLGKLSRPVGFLSVSFILLMAPILCMPESKGKHLNPQNMNWTVLVYFGPMGFSLIWYAIYARHHFKGPKVSVAHAIHIDGLDFHDE</sequence>
<feature type="transmembrane region" description="Helical" evidence="6">
    <location>
        <begin position="82"/>
        <end position="101"/>
    </location>
</feature>
<evidence type="ECO:0000313" key="8">
    <source>
        <dbReference type="Proteomes" id="UP000761534"/>
    </source>
</evidence>
<evidence type="ECO:0000256" key="2">
    <source>
        <dbReference type="ARBA" id="ARBA00022448"/>
    </source>
</evidence>
<feature type="transmembrane region" description="Helical" evidence="6">
    <location>
        <begin position="170"/>
        <end position="188"/>
    </location>
</feature>
<dbReference type="PANTHER" id="PTHR45649:SF29">
    <property type="entry name" value="AMINO ACID TRANSPORTER (EUROFUNG)"/>
    <property type="match status" value="1"/>
</dbReference>
<evidence type="ECO:0000256" key="3">
    <source>
        <dbReference type="ARBA" id="ARBA00022692"/>
    </source>
</evidence>
<evidence type="ECO:0000256" key="5">
    <source>
        <dbReference type="ARBA" id="ARBA00023136"/>
    </source>
</evidence>
<feature type="transmembrane region" description="Helical" evidence="6">
    <location>
        <begin position="331"/>
        <end position="352"/>
    </location>
</feature>
<evidence type="ECO:0000256" key="1">
    <source>
        <dbReference type="ARBA" id="ARBA00004141"/>
    </source>
</evidence>
<dbReference type="AlphaFoldDB" id="A0A642VDL3"/>
<name>A0A642VDL3_9ASCO</name>
<accession>A0A642VDL3</accession>
<feature type="transmembrane region" description="Helical" evidence="6">
    <location>
        <begin position="482"/>
        <end position="502"/>
    </location>
</feature>
<feature type="transmembrane region" description="Helical" evidence="6">
    <location>
        <begin position="281"/>
        <end position="304"/>
    </location>
</feature>
<dbReference type="FunFam" id="1.20.1740.10:FF:000046">
    <property type="entry name" value="Amino-acid permease, putative"/>
    <property type="match status" value="1"/>
</dbReference>
<evidence type="ECO:0008006" key="9">
    <source>
        <dbReference type="Google" id="ProtNLM"/>
    </source>
</evidence>
<feature type="transmembrane region" description="Helical" evidence="6">
    <location>
        <begin position="410"/>
        <end position="432"/>
    </location>
</feature>
<dbReference type="Pfam" id="PF13520">
    <property type="entry name" value="AA_permease_2"/>
    <property type="match status" value="1"/>
</dbReference>
<dbReference type="GO" id="GO:0015101">
    <property type="term" value="F:organic cation transmembrane transporter activity"/>
    <property type="evidence" value="ECO:0007669"/>
    <property type="project" value="UniProtKB-ARBA"/>
</dbReference>
<keyword evidence="8" id="KW-1185">Reference proteome</keyword>
<feature type="transmembrane region" description="Helical" evidence="6">
    <location>
        <begin position="200"/>
        <end position="217"/>
    </location>
</feature>